<dbReference type="OrthoDB" id="3699688at2"/>
<keyword evidence="3" id="KW-1185">Reference proteome</keyword>
<dbReference type="AlphaFoldDB" id="A0A1I6DYN9"/>
<protein>
    <recommendedName>
        <fullName evidence="4">DUF4232 domain-containing protein</fullName>
    </recommendedName>
</protein>
<accession>A0A1I6DYN9</accession>
<reference evidence="3" key="1">
    <citation type="submission" date="2016-10" db="EMBL/GenBank/DDBJ databases">
        <authorList>
            <person name="Varghese N."/>
            <person name="Submissions S."/>
        </authorList>
    </citation>
    <scope>NUCLEOTIDE SEQUENCE [LARGE SCALE GENOMIC DNA]</scope>
    <source>
        <strain evidence="3">DSM 44232</strain>
    </source>
</reference>
<dbReference type="EMBL" id="FOYL01000003">
    <property type="protein sequence ID" value="SFR10441.1"/>
    <property type="molecule type" value="Genomic_DNA"/>
</dbReference>
<evidence type="ECO:0000256" key="1">
    <source>
        <dbReference type="SAM" id="SignalP"/>
    </source>
</evidence>
<keyword evidence="1" id="KW-0732">Signal</keyword>
<evidence type="ECO:0000313" key="2">
    <source>
        <dbReference type="EMBL" id="SFR10441.1"/>
    </source>
</evidence>
<proteinExistence type="predicted"/>
<gene>
    <name evidence="2" type="ORF">SAMN04488564_103399</name>
</gene>
<feature type="chain" id="PRO_5011705411" description="DUF4232 domain-containing protein" evidence="1">
    <location>
        <begin position="27"/>
        <end position="160"/>
    </location>
</feature>
<dbReference type="STRING" id="84724.SAMN04488564_103399"/>
<organism evidence="2 3">
    <name type="scientific">Lentzea waywayandensis</name>
    <dbReference type="NCBI Taxonomy" id="84724"/>
    <lineage>
        <taxon>Bacteria</taxon>
        <taxon>Bacillati</taxon>
        <taxon>Actinomycetota</taxon>
        <taxon>Actinomycetes</taxon>
        <taxon>Pseudonocardiales</taxon>
        <taxon>Pseudonocardiaceae</taxon>
        <taxon>Lentzea</taxon>
    </lineage>
</organism>
<feature type="signal peptide" evidence="1">
    <location>
        <begin position="1"/>
        <end position="26"/>
    </location>
</feature>
<name>A0A1I6DYN9_9PSEU</name>
<evidence type="ECO:0000313" key="3">
    <source>
        <dbReference type="Proteomes" id="UP000198583"/>
    </source>
</evidence>
<evidence type="ECO:0008006" key="4">
    <source>
        <dbReference type="Google" id="ProtNLM"/>
    </source>
</evidence>
<sequence length="160" mass="16381">MNKIRLTAVALAGATLLTVAGTPAQAETPWCTGSDLVVSAHDMRSPSSASKAHQIRFAAAEGVSCTIGGSLSDVRFLDADGEDLGIEPTVQSGEYVEVPVGGYREAAVYVASQIHGPRVTPASIRITLPGQDGPGDSVTVAWPSNLSPVVRLGSLTAPVS</sequence>
<dbReference type="Proteomes" id="UP000198583">
    <property type="component" value="Unassembled WGS sequence"/>
</dbReference>
<dbReference type="RefSeq" id="WP_093592011.1">
    <property type="nucleotide sequence ID" value="NZ_FOYL01000003.1"/>
</dbReference>